<dbReference type="Gene3D" id="2.60.40.10">
    <property type="entry name" value="Immunoglobulins"/>
    <property type="match status" value="3"/>
</dbReference>
<dbReference type="Proteomes" id="UP001283361">
    <property type="component" value="Unassembled WGS sequence"/>
</dbReference>
<name>A0AAE0YHL3_9GAST</name>
<dbReference type="GO" id="GO:0007165">
    <property type="term" value="P:signal transduction"/>
    <property type="evidence" value="ECO:0007669"/>
    <property type="project" value="InterPro"/>
</dbReference>
<dbReference type="FunFam" id="3.90.260.10:FF:000002">
    <property type="entry name" value="Erythrocyte membrane protein band 4.2"/>
    <property type="match status" value="1"/>
</dbReference>
<dbReference type="PANTHER" id="PTHR11590">
    <property type="entry name" value="PROTEIN-GLUTAMINE GAMMA-GLUTAMYLTRANSFERASE"/>
    <property type="match status" value="1"/>
</dbReference>
<dbReference type="Pfam" id="PF01841">
    <property type="entry name" value="Transglut_core"/>
    <property type="match status" value="1"/>
</dbReference>
<proteinExistence type="inferred from homology"/>
<comment type="similarity">
    <text evidence="1">Belongs to the transglutaminase superfamily. Transglutaminase family.</text>
</comment>
<evidence type="ECO:0000256" key="2">
    <source>
        <dbReference type="PIRSR" id="PIRSR000459-1"/>
    </source>
</evidence>
<dbReference type="InterPro" id="IPR050779">
    <property type="entry name" value="Transglutaminase"/>
</dbReference>
<dbReference type="InterPro" id="IPR013783">
    <property type="entry name" value="Ig-like_fold"/>
</dbReference>
<sequence>MSEHAEVYLWMNENVEVYLWMSENVEVYLWMGPCVFFFLQQSHIAKMYRRIYGLPKYHGKMFSVSPSQPERSVESRIVANSLRDASGAPEGPISYCFRPRRWRRPAERDSAVWEGLLGEDSLDKLKQLRTEREKPAPSKLDEASLAPVKAECLLLEDIDLHIKENAETHHTDLFDCTDRDDDPQLVVRRGQEFKLTLTFQRPWSSTDDDMHLVFRIGDEANPVKGTYVDMKLEEGKDTGYMTSQSKEWGARILSQSHNTLTVAVYSPPDAIIGEWEYAVRTVKVKDEEVKEYECEASEEVIILLNPWCKDDQVYMEETEYLKEYILNQVGLVFCGSYHSIQSKPWFYDQFLEGILEASLHLLRKANDFTVSANMGDAVYIGRALSRILNNFDNCGVLEGRWDGEYKDGTRPLSWMGSAPIINEYMQSGQPVKYGQCWVFSHLLTTVARALGLPCRSVTNFSSAHDTDITLTIDKYVDNDGDEIEYKNDDSVWNFHVWNEVWMHRPDLDTLTGIKGKYDGWHAVDATPQELSDSVFQCGPAPLAAIKLGEVHIGYDTKFIFAEVNAEYCTWKNDSPPILISRNTDRVGRKISTKAPTGGFVGYYNGVDEGVRLDVTDLYKYPESSVSERETVKKATRTGKLGYYLFENKTDVRISIAELEQLPRVGQDVIVKVNVENTTSETRSVSLRTTVRPINYWGGLRGKDVIAKKLFDEEPLEAGQTKSYELTVAADDILRLCDESLSMKILALCHVQGFKEPVFQSDELVIKTPGIKCSGPSGAVNAGDTVDFEMTLKNPLKNKALTGCKLRIQGTVKVEDEQFTEKHARYMAEIDDLQPGEVRTVTVKVKPSFLPKNSHEREINVGLETRELPDFVGNLHIDLN</sequence>
<gene>
    <name evidence="4" type="ORF">RRG08_030682</name>
</gene>
<dbReference type="PROSITE" id="PS50017">
    <property type="entry name" value="DEATH_DOMAIN"/>
    <property type="match status" value="1"/>
</dbReference>
<dbReference type="Gene3D" id="3.90.260.10">
    <property type="entry name" value="Transglutaminase-like"/>
    <property type="match status" value="1"/>
</dbReference>
<protein>
    <recommendedName>
        <fullName evidence="3">Death domain-containing protein</fullName>
    </recommendedName>
</protein>
<evidence type="ECO:0000313" key="4">
    <source>
        <dbReference type="EMBL" id="KAK3745809.1"/>
    </source>
</evidence>
<dbReference type="InterPro" id="IPR036985">
    <property type="entry name" value="Transglutaminase-like_sf"/>
</dbReference>
<dbReference type="InterPro" id="IPR014756">
    <property type="entry name" value="Ig_E-set"/>
</dbReference>
<dbReference type="InterPro" id="IPR023608">
    <property type="entry name" value="Transglutaminase_animal"/>
</dbReference>
<feature type="active site" evidence="2">
    <location>
        <position position="524"/>
    </location>
</feature>
<reference evidence="4" key="1">
    <citation type="journal article" date="2023" name="G3 (Bethesda)">
        <title>A reference genome for the long-term kleptoplast-retaining sea slug Elysia crispata morphotype clarki.</title>
        <authorList>
            <person name="Eastman K.E."/>
            <person name="Pendleton A.L."/>
            <person name="Shaikh M.A."/>
            <person name="Suttiyut T."/>
            <person name="Ogas R."/>
            <person name="Tomko P."/>
            <person name="Gavelis G."/>
            <person name="Widhalm J.R."/>
            <person name="Wisecaver J.H."/>
        </authorList>
    </citation>
    <scope>NUCLEOTIDE SEQUENCE</scope>
    <source>
        <strain evidence="4">ECLA1</strain>
    </source>
</reference>
<evidence type="ECO:0000313" key="5">
    <source>
        <dbReference type="Proteomes" id="UP001283361"/>
    </source>
</evidence>
<dbReference type="InterPro" id="IPR036238">
    <property type="entry name" value="Transglutaminase_C_sf"/>
</dbReference>
<feature type="active site" evidence="2">
    <location>
        <position position="436"/>
    </location>
</feature>
<feature type="active site" evidence="2">
    <location>
        <position position="495"/>
    </location>
</feature>
<dbReference type="Pfam" id="PF00868">
    <property type="entry name" value="Transglut_N"/>
    <property type="match status" value="1"/>
</dbReference>
<dbReference type="SUPFAM" id="SSF81296">
    <property type="entry name" value="E set domains"/>
    <property type="match status" value="1"/>
</dbReference>
<dbReference type="GO" id="GO:0003810">
    <property type="term" value="F:protein-glutamine gamma-glutamyltransferase activity"/>
    <property type="evidence" value="ECO:0007669"/>
    <property type="project" value="InterPro"/>
</dbReference>
<dbReference type="InterPro" id="IPR001102">
    <property type="entry name" value="Transglutaminase_N"/>
</dbReference>
<evidence type="ECO:0000259" key="3">
    <source>
        <dbReference type="PROSITE" id="PS50017"/>
    </source>
</evidence>
<keyword evidence="5" id="KW-1185">Reference proteome</keyword>
<dbReference type="SUPFAM" id="SSF49309">
    <property type="entry name" value="Transglutaminase, two C-terminal domains"/>
    <property type="match status" value="1"/>
</dbReference>
<dbReference type="InterPro" id="IPR002931">
    <property type="entry name" value="Transglutaminase-like"/>
</dbReference>
<dbReference type="EMBL" id="JAWDGP010006193">
    <property type="protein sequence ID" value="KAK3745809.1"/>
    <property type="molecule type" value="Genomic_DNA"/>
</dbReference>
<comment type="caution">
    <text evidence="4">The sequence shown here is derived from an EMBL/GenBank/DDBJ whole genome shotgun (WGS) entry which is preliminary data.</text>
</comment>
<feature type="domain" description="Death" evidence="3">
    <location>
        <begin position="274"/>
        <end position="307"/>
    </location>
</feature>
<dbReference type="PIRSF" id="PIRSF000459">
    <property type="entry name" value="TGM_EBP42"/>
    <property type="match status" value="1"/>
</dbReference>
<evidence type="ECO:0000256" key="1">
    <source>
        <dbReference type="ARBA" id="ARBA00005968"/>
    </source>
</evidence>
<dbReference type="InterPro" id="IPR038765">
    <property type="entry name" value="Papain-like_cys_pep_sf"/>
</dbReference>
<dbReference type="InterPro" id="IPR000488">
    <property type="entry name" value="Death_dom"/>
</dbReference>
<dbReference type="PANTHER" id="PTHR11590:SF40">
    <property type="entry name" value="HEMOCYTE PROTEIN-GLUTAMINE GAMMA-GLUTAMYLTRANSFERASE-LIKE PROTEIN"/>
    <property type="match status" value="1"/>
</dbReference>
<dbReference type="SUPFAM" id="SSF54001">
    <property type="entry name" value="Cysteine proteinases"/>
    <property type="match status" value="1"/>
</dbReference>
<accession>A0AAE0YHL3</accession>
<dbReference type="SMART" id="SM00460">
    <property type="entry name" value="TGc"/>
    <property type="match status" value="1"/>
</dbReference>
<dbReference type="AlphaFoldDB" id="A0AAE0YHL3"/>
<organism evidence="4 5">
    <name type="scientific">Elysia crispata</name>
    <name type="common">lettuce slug</name>
    <dbReference type="NCBI Taxonomy" id="231223"/>
    <lineage>
        <taxon>Eukaryota</taxon>
        <taxon>Metazoa</taxon>
        <taxon>Spiralia</taxon>
        <taxon>Lophotrochozoa</taxon>
        <taxon>Mollusca</taxon>
        <taxon>Gastropoda</taxon>
        <taxon>Heterobranchia</taxon>
        <taxon>Euthyneura</taxon>
        <taxon>Panpulmonata</taxon>
        <taxon>Sacoglossa</taxon>
        <taxon>Placobranchoidea</taxon>
        <taxon>Plakobranchidae</taxon>
        <taxon>Elysia</taxon>
    </lineage>
</organism>